<keyword evidence="4 9" id="KW-0812">Transmembrane</keyword>
<dbReference type="AlphaFoldDB" id="A0AAV5KHA0"/>
<keyword evidence="7 9" id="KW-0472">Membrane</keyword>
<feature type="transmembrane region" description="Helical" evidence="9">
    <location>
        <begin position="139"/>
        <end position="158"/>
    </location>
</feature>
<evidence type="ECO:0000256" key="9">
    <source>
        <dbReference type="SAM" id="Phobius"/>
    </source>
</evidence>
<dbReference type="PANTHER" id="PTHR45826">
    <property type="entry name" value="POLYAMINE TRANSPORTER PUT1"/>
    <property type="match status" value="1"/>
</dbReference>
<evidence type="ECO:0000256" key="4">
    <source>
        <dbReference type="ARBA" id="ARBA00022692"/>
    </source>
</evidence>
<keyword evidence="5" id="KW-0769">Symport</keyword>
<comment type="subcellular location">
    <subcellularLocation>
        <location evidence="1">Cell membrane</location>
        <topology evidence="1">Multi-pass membrane protein</topology>
    </subcellularLocation>
</comment>
<dbReference type="InterPro" id="IPR002293">
    <property type="entry name" value="AA/rel_permease1"/>
</dbReference>
<evidence type="ECO:0008006" key="12">
    <source>
        <dbReference type="Google" id="ProtNLM"/>
    </source>
</evidence>
<evidence type="ECO:0000256" key="1">
    <source>
        <dbReference type="ARBA" id="ARBA00004651"/>
    </source>
</evidence>
<proteinExistence type="inferred from homology"/>
<reference evidence="10 11" key="1">
    <citation type="journal article" date="2021" name="Commun. Biol.">
        <title>The genome of Shorea leprosula (Dipterocarpaceae) highlights the ecological relevance of drought in aseasonal tropical rainforests.</title>
        <authorList>
            <person name="Ng K.K.S."/>
            <person name="Kobayashi M.J."/>
            <person name="Fawcett J.A."/>
            <person name="Hatakeyama M."/>
            <person name="Paape T."/>
            <person name="Ng C.H."/>
            <person name="Ang C.C."/>
            <person name="Tnah L.H."/>
            <person name="Lee C.T."/>
            <person name="Nishiyama T."/>
            <person name="Sese J."/>
            <person name="O'Brien M.J."/>
            <person name="Copetti D."/>
            <person name="Mohd Noor M.I."/>
            <person name="Ong R.C."/>
            <person name="Putra M."/>
            <person name="Sireger I.Z."/>
            <person name="Indrioko S."/>
            <person name="Kosugi Y."/>
            <person name="Izuno A."/>
            <person name="Isagi Y."/>
            <person name="Lee S.L."/>
            <person name="Shimizu K.K."/>
        </authorList>
    </citation>
    <scope>NUCLEOTIDE SEQUENCE [LARGE SCALE GENOMIC DNA]</scope>
    <source>
        <strain evidence="10">214</strain>
    </source>
</reference>
<dbReference type="GO" id="GO:0015293">
    <property type="term" value="F:symporter activity"/>
    <property type="evidence" value="ECO:0007669"/>
    <property type="project" value="UniProtKB-KW"/>
</dbReference>
<evidence type="ECO:0000256" key="6">
    <source>
        <dbReference type="ARBA" id="ARBA00022989"/>
    </source>
</evidence>
<dbReference type="GO" id="GO:0015203">
    <property type="term" value="F:polyamine transmembrane transporter activity"/>
    <property type="evidence" value="ECO:0007669"/>
    <property type="project" value="UniProtKB-ARBA"/>
</dbReference>
<accession>A0AAV5KHA0</accession>
<organism evidence="10 11">
    <name type="scientific">Rubroshorea leprosula</name>
    <dbReference type="NCBI Taxonomy" id="152421"/>
    <lineage>
        <taxon>Eukaryota</taxon>
        <taxon>Viridiplantae</taxon>
        <taxon>Streptophyta</taxon>
        <taxon>Embryophyta</taxon>
        <taxon>Tracheophyta</taxon>
        <taxon>Spermatophyta</taxon>
        <taxon>Magnoliopsida</taxon>
        <taxon>eudicotyledons</taxon>
        <taxon>Gunneridae</taxon>
        <taxon>Pentapetalae</taxon>
        <taxon>rosids</taxon>
        <taxon>malvids</taxon>
        <taxon>Malvales</taxon>
        <taxon>Dipterocarpaceae</taxon>
        <taxon>Rubroshorea</taxon>
    </lineage>
</organism>
<protein>
    <recommendedName>
        <fullName evidence="12">Polyamine transporter</fullName>
    </recommendedName>
</protein>
<keyword evidence="6 9" id="KW-1133">Transmembrane helix</keyword>
<dbReference type="PANTHER" id="PTHR45826:SF4">
    <property type="entry name" value="NEUTRAL AMINO ACID TRANSPORTER"/>
    <property type="match status" value="1"/>
</dbReference>
<feature type="transmembrane region" description="Helical" evidence="9">
    <location>
        <begin position="23"/>
        <end position="40"/>
    </location>
</feature>
<dbReference type="EMBL" id="BPVZ01000064">
    <property type="protein sequence ID" value="GKV23987.1"/>
    <property type="molecule type" value="Genomic_DNA"/>
</dbReference>
<evidence type="ECO:0000256" key="5">
    <source>
        <dbReference type="ARBA" id="ARBA00022847"/>
    </source>
</evidence>
<feature type="transmembrane region" description="Helical" evidence="9">
    <location>
        <begin position="52"/>
        <end position="70"/>
    </location>
</feature>
<dbReference type="Gene3D" id="1.20.1740.10">
    <property type="entry name" value="Amino acid/polyamine transporter I"/>
    <property type="match status" value="1"/>
</dbReference>
<dbReference type="GO" id="GO:0005886">
    <property type="term" value="C:plasma membrane"/>
    <property type="evidence" value="ECO:0007669"/>
    <property type="project" value="UniProtKB-SubCell"/>
</dbReference>
<evidence type="ECO:0000256" key="3">
    <source>
        <dbReference type="ARBA" id="ARBA00022475"/>
    </source>
</evidence>
<evidence type="ECO:0000256" key="7">
    <source>
        <dbReference type="ARBA" id="ARBA00023136"/>
    </source>
</evidence>
<comment type="similarity">
    <text evidence="8">Belongs to the amino acid-polyamine-organocation (APC) superfamily. Polyamine:cation symporter (PHS) (TC 2.A.3.12) family.</text>
</comment>
<keyword evidence="11" id="KW-1185">Reference proteome</keyword>
<dbReference type="Pfam" id="PF13520">
    <property type="entry name" value="AA_permease_2"/>
    <property type="match status" value="1"/>
</dbReference>
<name>A0AAV5KHA0_9ROSI</name>
<dbReference type="InterPro" id="IPR044566">
    <property type="entry name" value="RMV1-like"/>
</dbReference>
<keyword evidence="2" id="KW-0813">Transport</keyword>
<comment type="caution">
    <text evidence="10">The sequence shown here is derived from an EMBL/GenBank/DDBJ whole genome shotgun (WGS) entry which is preliminary data.</text>
</comment>
<dbReference type="Proteomes" id="UP001054252">
    <property type="component" value="Unassembled WGS sequence"/>
</dbReference>
<evidence type="ECO:0000313" key="11">
    <source>
        <dbReference type="Proteomes" id="UP001054252"/>
    </source>
</evidence>
<evidence type="ECO:0000256" key="2">
    <source>
        <dbReference type="ARBA" id="ARBA00022448"/>
    </source>
</evidence>
<gene>
    <name evidence="10" type="ORF">SLEP1_g33649</name>
</gene>
<evidence type="ECO:0000313" key="10">
    <source>
        <dbReference type="EMBL" id="GKV23987.1"/>
    </source>
</evidence>
<sequence>MVDPTDADYVELGEASSPKLDKYQNVSIIPLVFLIFYEVSGGSFGVEDSVRAAGPLLALVGFLILPFVWSVPEALKTEELGTMFPENGGYVIWVSPALGPYWGFQLGWKKWLSGVIDNALYPVLFLDYMKSAIPDLEGCFTRTIVVLVLTVALTYLNYRGLTIVGRVAILLGVFFLLPFIFMGIVAIPKLEPSRWFVVGFGNMDWGLF</sequence>
<keyword evidence="3" id="KW-1003">Cell membrane</keyword>
<feature type="transmembrane region" description="Helical" evidence="9">
    <location>
        <begin position="164"/>
        <end position="187"/>
    </location>
</feature>
<evidence type="ECO:0000256" key="8">
    <source>
        <dbReference type="ARBA" id="ARBA00024041"/>
    </source>
</evidence>